<reference evidence="1" key="1">
    <citation type="submission" date="2015-11" db="EMBL/GenBank/DDBJ databases">
        <authorList>
            <person name="Zhang Y."/>
            <person name="Guo Z."/>
        </authorList>
    </citation>
    <scope>NUCLEOTIDE SEQUENCE</scope>
    <source>
        <strain evidence="1">BN30871</strain>
    </source>
</reference>
<gene>
    <name evidence="1" type="ORF">BN3087_910005</name>
</gene>
<proteinExistence type="predicted"/>
<dbReference type="AlphaFoldDB" id="A0A0S4XRE7"/>
<protein>
    <submittedName>
        <fullName evidence="1">Uncharacterized protein</fullName>
    </submittedName>
</protein>
<dbReference type="EMBL" id="FAXN01000097">
    <property type="protein sequence ID" value="CUV66572.1"/>
    <property type="molecule type" value="Genomic_DNA"/>
</dbReference>
<organism evidence="1">
    <name type="scientific">Sulfurovum sp. enrichment culture clone C5</name>
    <dbReference type="NCBI Taxonomy" id="497650"/>
    <lineage>
        <taxon>Bacteria</taxon>
        <taxon>Pseudomonadati</taxon>
        <taxon>Campylobacterota</taxon>
        <taxon>Epsilonproteobacteria</taxon>
        <taxon>Campylobacterales</taxon>
        <taxon>Sulfurovaceae</taxon>
        <taxon>Sulfurovum</taxon>
        <taxon>environmental samples</taxon>
    </lineage>
</organism>
<evidence type="ECO:0000313" key="1">
    <source>
        <dbReference type="EMBL" id="CUV66572.1"/>
    </source>
</evidence>
<sequence>MKMKKILPITIVLFILAVTFLYKIYNQDDIESSNGYSCNEIREKYYFKHSAQTKRDFQKFDLNKQYAIYICAADIHPVIFIFSDDISKNGAKMVPYLKNKLLQANNSIEIKGILEIFYDLKRNKIYDIKNDKKLIKIFEHKIHNYNQNNNYLYAKDLNDTYHKLLIEK</sequence>
<accession>A0A0S4XRE7</accession>
<name>A0A0S4XRE7_9BACT</name>